<proteinExistence type="predicted"/>
<dbReference type="AlphaFoldDB" id="A0A3P1CE76"/>
<keyword evidence="2" id="KW-1185">Reference proteome</keyword>
<protein>
    <submittedName>
        <fullName evidence="1">Uncharacterized protein</fullName>
    </submittedName>
</protein>
<gene>
    <name evidence="1" type="ORF">EHT87_24435</name>
</gene>
<dbReference type="OrthoDB" id="799583at2"/>
<accession>A0A3P1CE76</accession>
<dbReference type="RefSeq" id="WP_124909287.1">
    <property type="nucleotide sequence ID" value="NZ_RQJP01000005.1"/>
</dbReference>
<evidence type="ECO:0000313" key="1">
    <source>
        <dbReference type="EMBL" id="RRB11619.1"/>
    </source>
</evidence>
<comment type="caution">
    <text evidence="1">The sequence shown here is derived from an EMBL/GenBank/DDBJ whole genome shotgun (WGS) entry which is preliminary data.</text>
</comment>
<reference evidence="1 2" key="1">
    <citation type="submission" date="2018-11" db="EMBL/GenBank/DDBJ databases">
        <authorList>
            <person name="Zhou Z."/>
            <person name="Wang G."/>
        </authorList>
    </citation>
    <scope>NUCLEOTIDE SEQUENCE [LARGE SCALE GENOMIC DNA]</scope>
    <source>
        <strain evidence="1 2">KCTC42998</strain>
    </source>
</reference>
<name>A0A3P1CE76_9BACT</name>
<organism evidence="1 2">
    <name type="scientific">Larkinella knui</name>
    <dbReference type="NCBI Taxonomy" id="2025310"/>
    <lineage>
        <taxon>Bacteria</taxon>
        <taxon>Pseudomonadati</taxon>
        <taxon>Bacteroidota</taxon>
        <taxon>Cytophagia</taxon>
        <taxon>Cytophagales</taxon>
        <taxon>Spirosomataceae</taxon>
        <taxon>Larkinella</taxon>
    </lineage>
</organism>
<dbReference type="Proteomes" id="UP000274271">
    <property type="component" value="Unassembled WGS sequence"/>
</dbReference>
<evidence type="ECO:0000313" key="2">
    <source>
        <dbReference type="Proteomes" id="UP000274271"/>
    </source>
</evidence>
<sequence length="66" mass="7718">MITEVTLKKSQVINSFQDLPEDVTANDLIERILFIQRVERGLQQIERGEVIAHEQVMQELRALKKQ</sequence>
<dbReference type="EMBL" id="RQJP01000005">
    <property type="protein sequence ID" value="RRB11619.1"/>
    <property type="molecule type" value="Genomic_DNA"/>
</dbReference>